<reference evidence="2" key="1">
    <citation type="journal article" date="2014" name="PLoS ONE">
        <title>Transcriptome-Based Identification of ABC Transporters in the Western Tarnished Plant Bug Lygus hesperus.</title>
        <authorList>
            <person name="Hull J.J."/>
            <person name="Chaney K."/>
            <person name="Geib S.M."/>
            <person name="Fabrick J.A."/>
            <person name="Brent C.S."/>
            <person name="Walsh D."/>
            <person name="Lavine L.C."/>
        </authorList>
    </citation>
    <scope>NUCLEOTIDE SEQUENCE</scope>
</reference>
<reference evidence="3" key="3">
    <citation type="submission" date="2014-09" db="EMBL/GenBank/DDBJ databases">
        <authorList>
            <person name="Magalhaes I.L.F."/>
            <person name="Oliveira U."/>
            <person name="Santos F.R."/>
            <person name="Vidigal T.H.D.A."/>
            <person name="Brescovit A.D."/>
            <person name="Santos A.J."/>
        </authorList>
    </citation>
    <scope>NUCLEOTIDE SEQUENCE</scope>
</reference>
<feature type="compositionally biased region" description="Polar residues" evidence="1">
    <location>
        <begin position="267"/>
        <end position="279"/>
    </location>
</feature>
<name>A0A0A9YLM4_LYGHE</name>
<feature type="compositionally biased region" description="Low complexity" evidence="1">
    <location>
        <begin position="253"/>
        <end position="266"/>
    </location>
</feature>
<feature type="compositionally biased region" description="Basic and acidic residues" evidence="1">
    <location>
        <begin position="280"/>
        <end position="291"/>
    </location>
</feature>
<evidence type="ECO:0000313" key="2">
    <source>
        <dbReference type="EMBL" id="JAG32516.1"/>
    </source>
</evidence>
<gene>
    <name evidence="2" type="ORF">CM83_99529</name>
</gene>
<feature type="compositionally biased region" description="Polar residues" evidence="1">
    <location>
        <begin position="352"/>
        <end position="365"/>
    </location>
</feature>
<feature type="compositionally biased region" description="Basic and acidic residues" evidence="1">
    <location>
        <begin position="333"/>
        <end position="344"/>
    </location>
</feature>
<organism evidence="2">
    <name type="scientific">Lygus hesperus</name>
    <name type="common">Western plant bug</name>
    <dbReference type="NCBI Taxonomy" id="30085"/>
    <lineage>
        <taxon>Eukaryota</taxon>
        <taxon>Metazoa</taxon>
        <taxon>Ecdysozoa</taxon>
        <taxon>Arthropoda</taxon>
        <taxon>Hexapoda</taxon>
        <taxon>Insecta</taxon>
        <taxon>Pterygota</taxon>
        <taxon>Neoptera</taxon>
        <taxon>Paraneoptera</taxon>
        <taxon>Hemiptera</taxon>
        <taxon>Heteroptera</taxon>
        <taxon>Panheteroptera</taxon>
        <taxon>Cimicomorpha</taxon>
        <taxon>Miridae</taxon>
        <taxon>Mirini</taxon>
        <taxon>Lygus</taxon>
    </lineage>
</organism>
<sequence>MASSAKPLIEKLKEQFSGASYHDYQKNMAKRRVLDELSKLILNQPVESDNESSSNLFKILVKRFKVQLGATEKDPMACDIAARKLAKFVEMVMKEAYFAQRHKRRTTNIRSFSALPVKKDSGNRVRSVDSRLKRTNSKSGLEKDSIIKGLGFANSKTSSPVVIEKVPRSFARNVPKCGPLYSAKIGGRKVYVQEVKEGESKKALISRVNSESTDPNREWSSWMVDLANKTKEWIKWLDEKASLVDNKKRDSGSRSSSVRSSTTSSTWATLEDNSTSRSAGNERGKRDHEVARLYQNMWRESSSDSTVTENSPRPSTTSTNVHRAHTSSGSSRSESHNYRSREAEINDFYFTSKPTTSKHNYTFASSRRRTSPPPAM</sequence>
<dbReference type="EMBL" id="GBHO01011088">
    <property type="protein sequence ID" value="JAG32516.1"/>
    <property type="molecule type" value="Transcribed_RNA"/>
</dbReference>
<feature type="region of interest" description="Disordered" evidence="1">
    <location>
        <begin position="245"/>
        <end position="376"/>
    </location>
</feature>
<dbReference type="AlphaFoldDB" id="A0A0A9YLM4"/>
<proteinExistence type="predicted"/>
<dbReference type="EMBL" id="GBRD01002674">
    <property type="protein sequence ID" value="JAG63147.1"/>
    <property type="molecule type" value="Transcribed_RNA"/>
</dbReference>
<feature type="compositionally biased region" description="Polar residues" evidence="1">
    <location>
        <begin position="298"/>
        <end position="321"/>
    </location>
</feature>
<evidence type="ECO:0000256" key="1">
    <source>
        <dbReference type="SAM" id="MobiDB-lite"/>
    </source>
</evidence>
<reference evidence="2" key="2">
    <citation type="submission" date="2014-07" db="EMBL/GenBank/DDBJ databases">
        <authorList>
            <person name="Hull J."/>
        </authorList>
    </citation>
    <scope>NUCLEOTIDE SEQUENCE</scope>
</reference>
<accession>A0A0A9YLM4</accession>
<evidence type="ECO:0000313" key="3">
    <source>
        <dbReference type="EMBL" id="JAG63147.1"/>
    </source>
</evidence>
<protein>
    <submittedName>
        <fullName evidence="2">Uncharacterized protein</fullName>
    </submittedName>
</protein>